<dbReference type="Proteomes" id="UP000688137">
    <property type="component" value="Unassembled WGS sequence"/>
</dbReference>
<name>A0A8S1PAM0_PARPR</name>
<keyword evidence="1" id="KW-0175">Coiled coil</keyword>
<dbReference type="EMBL" id="CAJJDM010000114">
    <property type="protein sequence ID" value="CAD8100202.1"/>
    <property type="molecule type" value="Genomic_DNA"/>
</dbReference>
<comment type="caution">
    <text evidence="2">The sequence shown here is derived from an EMBL/GenBank/DDBJ whole genome shotgun (WGS) entry which is preliminary data.</text>
</comment>
<evidence type="ECO:0000313" key="3">
    <source>
        <dbReference type="Proteomes" id="UP000688137"/>
    </source>
</evidence>
<evidence type="ECO:0000256" key="1">
    <source>
        <dbReference type="SAM" id="Coils"/>
    </source>
</evidence>
<accession>A0A8S1PAM0</accession>
<organism evidence="2 3">
    <name type="scientific">Paramecium primaurelia</name>
    <dbReference type="NCBI Taxonomy" id="5886"/>
    <lineage>
        <taxon>Eukaryota</taxon>
        <taxon>Sar</taxon>
        <taxon>Alveolata</taxon>
        <taxon>Ciliophora</taxon>
        <taxon>Intramacronucleata</taxon>
        <taxon>Oligohymenophorea</taxon>
        <taxon>Peniculida</taxon>
        <taxon>Parameciidae</taxon>
        <taxon>Paramecium</taxon>
    </lineage>
</organism>
<protein>
    <submittedName>
        <fullName evidence="2">Uncharacterized protein</fullName>
    </submittedName>
</protein>
<gene>
    <name evidence="2" type="ORF">PPRIM_AZ9-3.1.T1110181</name>
</gene>
<proteinExistence type="predicted"/>
<evidence type="ECO:0000313" key="2">
    <source>
        <dbReference type="EMBL" id="CAD8100202.1"/>
    </source>
</evidence>
<reference evidence="2" key="1">
    <citation type="submission" date="2021-01" db="EMBL/GenBank/DDBJ databases">
        <authorList>
            <consortium name="Genoscope - CEA"/>
            <person name="William W."/>
        </authorList>
    </citation>
    <scope>NUCLEOTIDE SEQUENCE</scope>
</reference>
<keyword evidence="3" id="KW-1185">Reference proteome</keyword>
<sequence length="298" mass="35547">MNCVHHPKSVISLICVASHKCQRKLCVECIHEKELDYHKTVLIDKFHEQVIKKFQEYRLDDVSELNQQIMSFKSLLSHTIIVIQKAWEQLSQQITSIYDIIQNQNQEYLNLLNNNYNLAESSYTNLEELVQIVKENTLDDWYNKKKSYLKNMEKCQIWIDQELAYFIYNLDDKMKELLLMFNSQKEENNLEENKNQKKQILNSNQNLVDNQIINDLQQQIHQLQKIIDLMDITSFRLQIKQLLISFIVSLQNQSQDAQGYLQILFNLLEMNDQEKKQLDSIASQIYKKKKESILRQLI</sequence>
<dbReference type="AlphaFoldDB" id="A0A8S1PAM0"/>
<feature type="coiled-coil region" evidence="1">
    <location>
        <begin position="183"/>
        <end position="233"/>
    </location>
</feature>